<feature type="domain" description="Septum formation inhibitor MinC C-terminal" evidence="8">
    <location>
        <begin position="163"/>
        <end position="264"/>
    </location>
</feature>
<gene>
    <name evidence="6 10" type="primary">minC</name>
    <name evidence="10" type="ORF">GCM10009125_18310</name>
</gene>
<dbReference type="InterPro" id="IPR005526">
    <property type="entry name" value="Septum_form_inhib_MinC_C"/>
</dbReference>
<dbReference type="EMBL" id="BAAAFN010000014">
    <property type="protein sequence ID" value="GAA0229663.1"/>
    <property type="molecule type" value="Genomic_DNA"/>
</dbReference>
<evidence type="ECO:0000256" key="3">
    <source>
        <dbReference type="ARBA" id="ARBA00023210"/>
    </source>
</evidence>
<evidence type="ECO:0000313" key="11">
    <source>
        <dbReference type="Proteomes" id="UP001501176"/>
    </source>
</evidence>
<feature type="region of interest" description="Disordered" evidence="7">
    <location>
        <begin position="97"/>
        <end position="156"/>
    </location>
</feature>
<feature type="compositionally biased region" description="Low complexity" evidence="7">
    <location>
        <begin position="105"/>
        <end position="120"/>
    </location>
</feature>
<dbReference type="InterPro" id="IPR007874">
    <property type="entry name" value="MinC_N"/>
</dbReference>
<evidence type="ECO:0000256" key="1">
    <source>
        <dbReference type="ARBA" id="ARBA00006291"/>
    </source>
</evidence>
<evidence type="ECO:0000313" key="10">
    <source>
        <dbReference type="EMBL" id="GAA0229663.1"/>
    </source>
</evidence>
<keyword evidence="11" id="KW-1185">Reference proteome</keyword>
<dbReference type="HAMAP" id="MF_00267">
    <property type="entry name" value="MinC"/>
    <property type="match status" value="1"/>
</dbReference>
<proteinExistence type="inferred from homology"/>
<keyword evidence="4 6" id="KW-0131">Cell cycle</keyword>
<evidence type="ECO:0000256" key="2">
    <source>
        <dbReference type="ARBA" id="ARBA00022618"/>
    </source>
</evidence>
<protein>
    <recommendedName>
        <fullName evidence="6">Probable septum site-determining protein MinC</fullName>
    </recommendedName>
</protein>
<dbReference type="RefSeq" id="WP_325124088.1">
    <property type="nucleotide sequence ID" value="NZ_BAAAFN010000014.1"/>
</dbReference>
<reference evidence="11" key="1">
    <citation type="journal article" date="2019" name="Int. J. Syst. Evol. Microbiol.">
        <title>The Global Catalogue of Microorganisms (GCM) 10K type strain sequencing project: providing services to taxonomists for standard genome sequencing and annotation.</title>
        <authorList>
            <consortium name="The Broad Institute Genomics Platform"/>
            <consortium name="The Broad Institute Genome Sequencing Center for Infectious Disease"/>
            <person name="Wu L."/>
            <person name="Ma J."/>
        </authorList>
    </citation>
    <scope>NUCLEOTIDE SEQUENCE [LARGE SCALE GENOMIC DNA]</scope>
    <source>
        <strain evidence="11">JCM 16240</strain>
    </source>
</reference>
<dbReference type="InterPro" id="IPR036145">
    <property type="entry name" value="MinC_C_sf"/>
</dbReference>
<dbReference type="Pfam" id="PF03775">
    <property type="entry name" value="MinC_C"/>
    <property type="match status" value="1"/>
</dbReference>
<accession>A0ABP3DDC2</accession>
<feature type="compositionally biased region" description="Low complexity" evidence="7">
    <location>
        <begin position="128"/>
        <end position="145"/>
    </location>
</feature>
<sequence length="271" mass="28518">MPKTAAALDFKSASLHVLRAVLHTADTAELTRALDQRMKEAGAFYENEPVVLDAQGLDQAPDWLALADAMRRHRLHPIGVRAPDTLLDSARNAGLAPLDISTGRPAGRAAAPAKPSQAPHAPEPPDVPAQAPAARAQPASASPTPGAAEPAPSDADAHAETLVIRHPLRSGQRIYARGGDLIVMGMVSQGAEVIADGHIHVYGPLRGKAMAGARGNPHAMILTTQLDPELLAIAGVYRVIETRLPDSLHNRAAQVELDGDTLRIRALQGSH</sequence>
<comment type="caution">
    <text evidence="10">The sequence shown here is derived from an EMBL/GenBank/DDBJ whole genome shotgun (WGS) entry which is preliminary data.</text>
</comment>
<dbReference type="Proteomes" id="UP001501176">
    <property type="component" value="Unassembled WGS sequence"/>
</dbReference>
<dbReference type="PANTHER" id="PTHR34108:SF1">
    <property type="entry name" value="SEPTUM SITE-DETERMINING PROTEIN MINC"/>
    <property type="match status" value="1"/>
</dbReference>
<comment type="similarity">
    <text evidence="1 6">Belongs to the MinC family.</text>
</comment>
<evidence type="ECO:0000256" key="4">
    <source>
        <dbReference type="ARBA" id="ARBA00023306"/>
    </source>
</evidence>
<evidence type="ECO:0000256" key="7">
    <source>
        <dbReference type="SAM" id="MobiDB-lite"/>
    </source>
</evidence>
<organism evidence="10 11">
    <name type="scientific">Castellaniella daejeonensis</name>
    <dbReference type="NCBI Taxonomy" id="659013"/>
    <lineage>
        <taxon>Bacteria</taxon>
        <taxon>Pseudomonadati</taxon>
        <taxon>Pseudomonadota</taxon>
        <taxon>Betaproteobacteria</taxon>
        <taxon>Burkholderiales</taxon>
        <taxon>Alcaligenaceae</taxon>
        <taxon>Castellaniella</taxon>
    </lineage>
</organism>
<dbReference type="Gene3D" id="3.30.70.260">
    <property type="match status" value="1"/>
</dbReference>
<dbReference type="PANTHER" id="PTHR34108">
    <property type="entry name" value="SEPTUM SITE-DETERMINING PROTEIN MINC"/>
    <property type="match status" value="1"/>
</dbReference>
<feature type="domain" description="Septum formation inhibitor MinC N-terminal" evidence="9">
    <location>
        <begin position="8"/>
        <end position="77"/>
    </location>
</feature>
<evidence type="ECO:0000259" key="8">
    <source>
        <dbReference type="Pfam" id="PF03775"/>
    </source>
</evidence>
<name>A0ABP3DDC2_9BURK</name>
<keyword evidence="2 6" id="KW-0132">Cell division</keyword>
<dbReference type="InterPro" id="IPR016098">
    <property type="entry name" value="CAP/MinC_C"/>
</dbReference>
<evidence type="ECO:0000256" key="6">
    <source>
        <dbReference type="HAMAP-Rule" id="MF_00267"/>
    </source>
</evidence>
<evidence type="ECO:0000259" key="9">
    <source>
        <dbReference type="Pfam" id="PF05209"/>
    </source>
</evidence>
<comment type="subunit">
    <text evidence="6">Interacts with MinD and FtsZ.</text>
</comment>
<dbReference type="Gene3D" id="2.160.20.70">
    <property type="match status" value="1"/>
</dbReference>
<keyword evidence="3 6" id="KW-0717">Septation</keyword>
<comment type="function">
    <text evidence="5 6">Cell division inhibitor that blocks the formation of polar Z ring septums. Rapidly oscillates between the poles of the cell to destabilize FtsZ filaments that have formed before they mature into polar Z rings. Prevents FtsZ polymerization.</text>
</comment>
<evidence type="ECO:0000256" key="5">
    <source>
        <dbReference type="ARBA" id="ARBA00025606"/>
    </source>
</evidence>
<dbReference type="SUPFAM" id="SSF63848">
    <property type="entry name" value="Cell-division inhibitor MinC, C-terminal domain"/>
    <property type="match status" value="1"/>
</dbReference>
<dbReference type="NCBIfam" id="TIGR01222">
    <property type="entry name" value="minC"/>
    <property type="match status" value="1"/>
</dbReference>
<dbReference type="InterPro" id="IPR013033">
    <property type="entry name" value="MinC"/>
</dbReference>
<dbReference type="Pfam" id="PF05209">
    <property type="entry name" value="MinC_N"/>
    <property type="match status" value="1"/>
</dbReference>